<dbReference type="PRINTS" id="PR00778">
    <property type="entry name" value="HTHARSR"/>
</dbReference>
<name>A0ABS7EJ15_9GAMM</name>
<dbReference type="SMART" id="SM00418">
    <property type="entry name" value="HTH_ARSR"/>
    <property type="match status" value="1"/>
</dbReference>
<dbReference type="InterPro" id="IPR001845">
    <property type="entry name" value="HTH_ArsR_DNA-bd_dom"/>
</dbReference>
<evidence type="ECO:0000256" key="3">
    <source>
        <dbReference type="ARBA" id="ARBA00023163"/>
    </source>
</evidence>
<dbReference type="NCBIfam" id="NF033788">
    <property type="entry name" value="HTH_metalloreg"/>
    <property type="match status" value="1"/>
</dbReference>
<evidence type="ECO:0000256" key="1">
    <source>
        <dbReference type="ARBA" id="ARBA00023015"/>
    </source>
</evidence>
<dbReference type="PANTHER" id="PTHR33154">
    <property type="entry name" value="TRANSCRIPTIONAL REGULATOR, ARSR FAMILY"/>
    <property type="match status" value="1"/>
</dbReference>
<dbReference type="InterPro" id="IPR011991">
    <property type="entry name" value="ArsR-like_HTH"/>
</dbReference>
<dbReference type="Gene3D" id="1.10.10.10">
    <property type="entry name" value="Winged helix-like DNA-binding domain superfamily/Winged helix DNA-binding domain"/>
    <property type="match status" value="1"/>
</dbReference>
<reference evidence="5" key="1">
    <citation type="submission" date="2021-07" db="EMBL/GenBank/DDBJ databases">
        <title>Neiella marina sp. nov., isolated from the intestinal content of sea cucumber Apostichopus japonicus.</title>
        <authorList>
            <person name="Bai X."/>
        </authorList>
    </citation>
    <scope>NUCLEOTIDE SEQUENCE</scope>
    <source>
        <strain evidence="5">126</strain>
    </source>
</reference>
<keyword evidence="3" id="KW-0804">Transcription</keyword>
<feature type="domain" description="HTH arsR-type" evidence="4">
    <location>
        <begin position="5"/>
        <end position="99"/>
    </location>
</feature>
<accession>A0ABS7EJ15</accession>
<keyword evidence="1" id="KW-0805">Transcription regulation</keyword>
<sequence>MDLQQMKQNAGRAIPLLKALSNENRLFILCHLHSGELSVTALTERVGLSQSALSQHLAILRNQGYVKTRKEAQTVYYSFASSEVEAMMGLLHDLYCQPE</sequence>
<dbReference type="Proteomes" id="UP001166251">
    <property type="component" value="Unassembled WGS sequence"/>
</dbReference>
<keyword evidence="2" id="KW-0238">DNA-binding</keyword>
<evidence type="ECO:0000256" key="2">
    <source>
        <dbReference type="ARBA" id="ARBA00023125"/>
    </source>
</evidence>
<dbReference type="InterPro" id="IPR036390">
    <property type="entry name" value="WH_DNA-bd_sf"/>
</dbReference>
<evidence type="ECO:0000259" key="4">
    <source>
        <dbReference type="PROSITE" id="PS50987"/>
    </source>
</evidence>
<organism evidence="5 6">
    <name type="scientific">Neiella holothuriorum</name>
    <dbReference type="NCBI Taxonomy" id="2870530"/>
    <lineage>
        <taxon>Bacteria</taxon>
        <taxon>Pseudomonadati</taxon>
        <taxon>Pseudomonadota</taxon>
        <taxon>Gammaproteobacteria</taxon>
        <taxon>Alteromonadales</taxon>
        <taxon>Echinimonadaceae</taxon>
        <taxon>Neiella</taxon>
    </lineage>
</organism>
<dbReference type="RefSeq" id="WP_220104546.1">
    <property type="nucleotide sequence ID" value="NZ_JAHZSS010000015.1"/>
</dbReference>
<dbReference type="InterPro" id="IPR036388">
    <property type="entry name" value="WH-like_DNA-bd_sf"/>
</dbReference>
<dbReference type="PANTHER" id="PTHR33154:SF28">
    <property type="entry name" value="HTH-TYPE TRANSCRIPTIONAL REGULATOR YGAV-RELATED"/>
    <property type="match status" value="1"/>
</dbReference>
<dbReference type="EMBL" id="JAHZSS010000015">
    <property type="protein sequence ID" value="MBW8191873.1"/>
    <property type="molecule type" value="Genomic_DNA"/>
</dbReference>
<dbReference type="InterPro" id="IPR051081">
    <property type="entry name" value="HTH_MetalResp_TranReg"/>
</dbReference>
<proteinExistence type="predicted"/>
<protein>
    <submittedName>
        <fullName evidence="5">Metalloregulator ArsR/SmtB family transcription factor</fullName>
    </submittedName>
</protein>
<dbReference type="Pfam" id="PF01022">
    <property type="entry name" value="HTH_5"/>
    <property type="match status" value="1"/>
</dbReference>
<keyword evidence="6" id="KW-1185">Reference proteome</keyword>
<dbReference type="CDD" id="cd00090">
    <property type="entry name" value="HTH_ARSR"/>
    <property type="match status" value="1"/>
</dbReference>
<evidence type="ECO:0000313" key="5">
    <source>
        <dbReference type="EMBL" id="MBW8191873.1"/>
    </source>
</evidence>
<evidence type="ECO:0000313" key="6">
    <source>
        <dbReference type="Proteomes" id="UP001166251"/>
    </source>
</evidence>
<gene>
    <name evidence="5" type="ORF">K0504_12575</name>
</gene>
<dbReference type="SUPFAM" id="SSF46785">
    <property type="entry name" value="Winged helix' DNA-binding domain"/>
    <property type="match status" value="1"/>
</dbReference>
<dbReference type="PROSITE" id="PS50987">
    <property type="entry name" value="HTH_ARSR_2"/>
    <property type="match status" value="1"/>
</dbReference>
<comment type="caution">
    <text evidence="5">The sequence shown here is derived from an EMBL/GenBank/DDBJ whole genome shotgun (WGS) entry which is preliminary data.</text>
</comment>